<dbReference type="AlphaFoldDB" id="K2J5S6"/>
<dbReference type="InterPro" id="IPR056912">
    <property type="entry name" value="Phage_JBD30_tail_term-like"/>
</dbReference>
<dbReference type="RefSeq" id="WP_008943154.1">
    <property type="nucleotide sequence ID" value="NZ_AMRL01000002.1"/>
</dbReference>
<gene>
    <name evidence="1" type="ORF">P24_02686</name>
</gene>
<sequence length="153" mass="16561">MSGADLVDSVTTRLRAEVTDLRSVEGAAELSELLGKKIMPARLPAAFVLPLGDDAGGDAYATGLMSQQVTETVAVLVIDKVSGDARGGKSWSRGIVPLKHSVFDALHNWKPGESNDPLQYRRGRLVAVNAAGVFYQLDFQSAWYLRTETRQEA</sequence>
<dbReference type="EMBL" id="AMRL01000002">
    <property type="protein sequence ID" value="EKE78431.1"/>
    <property type="molecule type" value="Genomic_DNA"/>
</dbReference>
<reference evidence="1 2" key="1">
    <citation type="journal article" date="2012" name="J. Bacteriol.">
        <title>Genome Sequence of Oceanibaculum indicum Type Strain P24.</title>
        <authorList>
            <person name="Lai Q."/>
            <person name="Shao Z."/>
        </authorList>
    </citation>
    <scope>NUCLEOTIDE SEQUENCE [LARGE SCALE GENOMIC DNA]</scope>
    <source>
        <strain evidence="1 2">P24</strain>
    </source>
</reference>
<name>K2J5S6_9PROT</name>
<dbReference type="STRING" id="1207063.P24_02686"/>
<dbReference type="Proteomes" id="UP000006746">
    <property type="component" value="Unassembled WGS sequence"/>
</dbReference>
<dbReference type="eggNOG" id="ENOG50314GC">
    <property type="taxonomic scope" value="Bacteria"/>
</dbReference>
<evidence type="ECO:0000313" key="1">
    <source>
        <dbReference type="EMBL" id="EKE78431.1"/>
    </source>
</evidence>
<dbReference type="Pfam" id="PF23840">
    <property type="entry name" value="Phage_tail_terminator"/>
    <property type="match status" value="1"/>
</dbReference>
<proteinExistence type="predicted"/>
<accession>K2J5S6</accession>
<evidence type="ECO:0000313" key="2">
    <source>
        <dbReference type="Proteomes" id="UP000006746"/>
    </source>
</evidence>
<protein>
    <submittedName>
        <fullName evidence="1">Uncharacterized protein</fullName>
    </submittedName>
</protein>
<organism evidence="1 2">
    <name type="scientific">Oceanibaculum indicum P24</name>
    <dbReference type="NCBI Taxonomy" id="1207063"/>
    <lineage>
        <taxon>Bacteria</taxon>
        <taxon>Pseudomonadati</taxon>
        <taxon>Pseudomonadota</taxon>
        <taxon>Alphaproteobacteria</taxon>
        <taxon>Rhodospirillales</taxon>
        <taxon>Oceanibaculaceae</taxon>
        <taxon>Oceanibaculum</taxon>
    </lineage>
</organism>
<comment type="caution">
    <text evidence="1">The sequence shown here is derived from an EMBL/GenBank/DDBJ whole genome shotgun (WGS) entry which is preliminary data.</text>
</comment>
<keyword evidence="2" id="KW-1185">Reference proteome</keyword>